<dbReference type="InterPro" id="IPR036514">
    <property type="entry name" value="SGNH_hydro_sf"/>
</dbReference>
<proteinExistence type="predicted"/>
<keyword evidence="2" id="KW-0732">Signal</keyword>
<feature type="domain" description="Sialate O-acetylesterase" evidence="3">
    <location>
        <begin position="262"/>
        <end position="382"/>
    </location>
</feature>
<organism evidence="4 5">
    <name type="scientific">Sphingomonas hengshuiensis</name>
    <dbReference type="NCBI Taxonomy" id="1609977"/>
    <lineage>
        <taxon>Bacteria</taxon>
        <taxon>Pseudomonadati</taxon>
        <taxon>Pseudomonadota</taxon>
        <taxon>Alphaproteobacteria</taxon>
        <taxon>Sphingomonadales</taxon>
        <taxon>Sphingomonadaceae</taxon>
        <taxon>Sphingomonas</taxon>
    </lineage>
</organism>
<dbReference type="Gene3D" id="3.40.50.1110">
    <property type="entry name" value="SGNH hydrolase"/>
    <property type="match status" value="1"/>
</dbReference>
<dbReference type="GO" id="GO:0001681">
    <property type="term" value="F:sialate O-acetylesterase activity"/>
    <property type="evidence" value="ECO:0007669"/>
    <property type="project" value="InterPro"/>
</dbReference>
<dbReference type="GO" id="GO:0005975">
    <property type="term" value="P:carbohydrate metabolic process"/>
    <property type="evidence" value="ECO:0007669"/>
    <property type="project" value="TreeGrafter"/>
</dbReference>
<dbReference type="OrthoDB" id="9795554at2"/>
<accession>A0A7U5BEH8</accession>
<dbReference type="InterPro" id="IPR013783">
    <property type="entry name" value="Ig-like_fold"/>
</dbReference>
<dbReference type="AlphaFoldDB" id="A0A7U5BEH8"/>
<dbReference type="InterPro" id="IPR005181">
    <property type="entry name" value="SASA"/>
</dbReference>
<dbReference type="Proteomes" id="UP000032300">
    <property type="component" value="Chromosome"/>
</dbReference>
<dbReference type="Gene3D" id="2.60.40.10">
    <property type="entry name" value="Immunoglobulins"/>
    <property type="match status" value="1"/>
</dbReference>
<dbReference type="PANTHER" id="PTHR22901:SF0">
    <property type="entry name" value="SIALATE O-ACETYLESTERASE"/>
    <property type="match status" value="1"/>
</dbReference>
<feature type="chain" id="PRO_5031028546" description="Sialate O-acetylesterase domain-containing protein" evidence="2">
    <location>
        <begin position="24"/>
        <end position="491"/>
    </location>
</feature>
<evidence type="ECO:0000313" key="4">
    <source>
        <dbReference type="EMBL" id="AJP70764.1"/>
    </source>
</evidence>
<evidence type="ECO:0000313" key="5">
    <source>
        <dbReference type="Proteomes" id="UP000032300"/>
    </source>
</evidence>
<reference evidence="4 5" key="1">
    <citation type="journal article" date="2015" name="Int. J. Syst. Evol. Microbiol.">
        <title>Sphingomonas hengshuiensis sp. nov., isolated from lake wetland.</title>
        <authorList>
            <person name="Wei S."/>
            <person name="Wang T."/>
            <person name="Liu H."/>
            <person name="Zhang C."/>
            <person name="Guo J."/>
            <person name="Wang Q."/>
            <person name="Liang K."/>
            <person name="Zhang Z."/>
        </authorList>
    </citation>
    <scope>NUCLEOTIDE SEQUENCE [LARGE SCALE GENOMIC DNA]</scope>
    <source>
        <strain evidence="4 5">WHSC-8</strain>
    </source>
</reference>
<sequence>MHTGHFLAALTTLCVGSPSLAHAQAAVTELRFGAMFASHGVIQRDTALEIWGDAAPRARLTVTLAGRQVAGRADEAGHWRVALPPLAAGGPYALSVADDAGHVVALDDVMIGDVWLCGGQSNMEMRLGAATNAWNEIRSSANPALRFATIEKALAPTPRVRFTAPVAWKVVGPNSAGEASAVCYQMAKALQAATKVPIGFVNASWGGTAAEGWIAAPDLRALKRFDAGLDLLDRYARTPEDPAVKATVNAPWTASDYSLSVLYNGMIAPLAGYRFKGVAWYQGESNWRAPRQYAELLPALIANWRRTLGDTRLPFLVVQLPGFGALAAQPGDSAWPILRDMQRRVVDATANTALVVTLDVGDRFDIHPSQKAVVGERLAQAARRLAYGQAVVAHPYPRGVRRVGSDLVIDFAETDGPLKTIGGDHALGFEACSAASDCHWAEARVAGAAVVLTGANRAEVAKVRYAWADAPVVNLFGGSNLPPGTFELPVP</sequence>
<dbReference type="RefSeq" id="WP_044329990.1">
    <property type="nucleotide sequence ID" value="NZ_CP010836.1"/>
</dbReference>
<evidence type="ECO:0000256" key="1">
    <source>
        <dbReference type="ARBA" id="ARBA00022801"/>
    </source>
</evidence>
<evidence type="ECO:0000256" key="2">
    <source>
        <dbReference type="SAM" id="SignalP"/>
    </source>
</evidence>
<dbReference type="SUPFAM" id="SSF52266">
    <property type="entry name" value="SGNH hydrolase"/>
    <property type="match status" value="1"/>
</dbReference>
<name>A0A7U5BEH8_9SPHN</name>
<dbReference type="PANTHER" id="PTHR22901">
    <property type="entry name" value="SIALATE O-ACETYLESTERASE"/>
    <property type="match status" value="1"/>
</dbReference>
<dbReference type="Pfam" id="PF03629">
    <property type="entry name" value="SASA"/>
    <property type="match status" value="1"/>
</dbReference>
<reference evidence="4 5" key="2">
    <citation type="submission" date="2015-02" db="EMBL/GenBank/DDBJ databases">
        <title>The complete genome of Sphingomonas hengshuiensis sp. WHSC-8 isolated from soil of Hengshui Lake.</title>
        <authorList>
            <person name="Wei S."/>
            <person name="Guo J."/>
            <person name="Su C."/>
            <person name="Wu R."/>
            <person name="Zhang Z."/>
            <person name="Liang K."/>
            <person name="Li H."/>
            <person name="Wang T."/>
            <person name="Liu H."/>
            <person name="Zhang C."/>
            <person name="Li Z."/>
            <person name="Wang Q."/>
            <person name="Meng J."/>
        </authorList>
    </citation>
    <scope>NUCLEOTIDE SEQUENCE [LARGE SCALE GENOMIC DNA]</scope>
    <source>
        <strain evidence="4 5">WHSC-8</strain>
    </source>
</reference>
<dbReference type="KEGG" id="sphi:TS85_01370"/>
<keyword evidence="5" id="KW-1185">Reference proteome</keyword>
<feature type="signal peptide" evidence="2">
    <location>
        <begin position="1"/>
        <end position="23"/>
    </location>
</feature>
<gene>
    <name evidence="4" type="ORF">TS85_01370</name>
</gene>
<protein>
    <recommendedName>
        <fullName evidence="3">Sialate O-acetylesterase domain-containing protein</fullName>
    </recommendedName>
</protein>
<evidence type="ECO:0000259" key="3">
    <source>
        <dbReference type="Pfam" id="PF03629"/>
    </source>
</evidence>
<keyword evidence="1" id="KW-0378">Hydrolase</keyword>
<dbReference type="EMBL" id="CP010836">
    <property type="protein sequence ID" value="AJP70764.1"/>
    <property type="molecule type" value="Genomic_DNA"/>
</dbReference>
<dbReference type="InterPro" id="IPR039329">
    <property type="entry name" value="SIAE"/>
</dbReference>